<evidence type="ECO:0000313" key="10">
    <source>
        <dbReference type="Proteomes" id="UP000549113"/>
    </source>
</evidence>
<comment type="subcellular location">
    <subcellularLocation>
        <location evidence="7">Cell membrane</location>
        <topology evidence="7">Single-pass membrane protein</topology>
    </subcellularLocation>
</comment>
<gene>
    <name evidence="7" type="primary">mltG</name>
    <name evidence="9" type="ORF">BKA10_000966</name>
</gene>
<feature type="compositionally biased region" description="Polar residues" evidence="8">
    <location>
        <begin position="17"/>
        <end position="37"/>
    </location>
</feature>
<dbReference type="PANTHER" id="PTHR30518">
    <property type="entry name" value="ENDOLYTIC MUREIN TRANSGLYCOSYLASE"/>
    <property type="match status" value="1"/>
</dbReference>
<protein>
    <recommendedName>
        <fullName evidence="7">Endolytic murein transglycosylase</fullName>
        <ecNumber evidence="7">4.2.2.29</ecNumber>
    </recommendedName>
    <alternativeName>
        <fullName evidence="7">Peptidoglycan lytic transglycosylase</fullName>
    </alternativeName>
    <alternativeName>
        <fullName evidence="7">Peptidoglycan polymerization terminase</fullName>
    </alternativeName>
</protein>
<evidence type="ECO:0000256" key="7">
    <source>
        <dbReference type="HAMAP-Rule" id="MF_02065"/>
    </source>
</evidence>
<name>A0AA40VLT7_9MICO</name>
<reference evidence="9 10" key="1">
    <citation type="submission" date="2020-08" db="EMBL/GenBank/DDBJ databases">
        <title>Sequencing the genomes of 1000 actinobacteria strains.</title>
        <authorList>
            <person name="Klenk H.-P."/>
        </authorList>
    </citation>
    <scope>NUCLEOTIDE SEQUENCE [LARGE SCALE GENOMIC DNA]</scope>
    <source>
        <strain evidence="9 10">DSM 19600</strain>
    </source>
</reference>
<keyword evidence="3 7" id="KW-1133">Transmembrane helix</keyword>
<comment type="catalytic activity">
    <reaction evidence="7">
        <text>a peptidoglycan chain = a peptidoglycan chain with N-acetyl-1,6-anhydromuramyl-[peptide] at the reducing end + a peptidoglycan chain with N-acetylglucosamine at the non-reducing end.</text>
        <dbReference type="EC" id="4.2.2.29"/>
    </reaction>
</comment>
<dbReference type="GO" id="GO:0071555">
    <property type="term" value="P:cell wall organization"/>
    <property type="evidence" value="ECO:0007669"/>
    <property type="project" value="UniProtKB-KW"/>
</dbReference>
<accession>A0AA40VLT7</accession>
<dbReference type="Gene3D" id="3.30.1490.480">
    <property type="entry name" value="Endolytic murein transglycosylase"/>
    <property type="match status" value="1"/>
</dbReference>
<comment type="caution">
    <text evidence="9">The sequence shown here is derived from an EMBL/GenBank/DDBJ whole genome shotgun (WGS) entry which is preliminary data.</text>
</comment>
<dbReference type="InterPro" id="IPR003770">
    <property type="entry name" value="MLTG-like"/>
</dbReference>
<dbReference type="Pfam" id="PF02618">
    <property type="entry name" value="YceG"/>
    <property type="match status" value="1"/>
</dbReference>
<dbReference type="Proteomes" id="UP000549113">
    <property type="component" value="Unassembled WGS sequence"/>
</dbReference>
<keyword evidence="1 7" id="KW-1003">Cell membrane</keyword>
<keyword evidence="5 7" id="KW-0456">Lyase</keyword>
<comment type="function">
    <text evidence="7">Functions as a peptidoglycan terminase that cleaves nascent peptidoglycan strands endolytically to terminate their elongation.</text>
</comment>
<keyword evidence="2 7" id="KW-0812">Transmembrane</keyword>
<evidence type="ECO:0000256" key="5">
    <source>
        <dbReference type="ARBA" id="ARBA00023239"/>
    </source>
</evidence>
<evidence type="ECO:0000256" key="4">
    <source>
        <dbReference type="ARBA" id="ARBA00023136"/>
    </source>
</evidence>
<keyword evidence="4 7" id="KW-0472">Membrane</keyword>
<dbReference type="PANTHER" id="PTHR30518:SF2">
    <property type="entry name" value="ENDOLYTIC MUREIN TRANSGLYCOSYLASE"/>
    <property type="match status" value="1"/>
</dbReference>
<evidence type="ECO:0000256" key="6">
    <source>
        <dbReference type="ARBA" id="ARBA00023316"/>
    </source>
</evidence>
<feature type="site" description="Important for catalytic activity" evidence="7">
    <location>
        <position position="373"/>
    </location>
</feature>
<evidence type="ECO:0000256" key="1">
    <source>
        <dbReference type="ARBA" id="ARBA00022475"/>
    </source>
</evidence>
<evidence type="ECO:0000256" key="3">
    <source>
        <dbReference type="ARBA" id="ARBA00022989"/>
    </source>
</evidence>
<feature type="region of interest" description="Disordered" evidence="8">
    <location>
        <begin position="1"/>
        <end position="89"/>
    </location>
</feature>
<proteinExistence type="inferred from homology"/>
<feature type="region of interest" description="Disordered" evidence="8">
    <location>
        <begin position="107"/>
        <end position="145"/>
    </location>
</feature>
<dbReference type="EMBL" id="JACIFH010000001">
    <property type="protein sequence ID" value="MBB4139172.1"/>
    <property type="molecule type" value="Genomic_DNA"/>
</dbReference>
<sequence length="506" mass="54877">MPSTPPNDDQFADLFSTLPNPSERSARTSTRTGPTPTAESRAPLSRREARAAAAREAAGRQDPPTQNDAPAPHAARPAAPDRPEPHAPVAAPRVSAADYPVVTAAMAARTSDDQPSEAPESGHTIDALFTDDPHHPHDTHHDRDRRKSRIAAWSIFAMVLAILGGLVFGGFWVWNTYEEPIRELFGWTEPKDYEPGLAEGEATVTIVDGDTGADISATLYEAGVTKTSGVFYDYLIATGQNPDFQPGVFALQQTMTAAAALEMLMDPASKLENTAQLREGLTVAQTLPLLADGIGLPIEEFEAAVQDPSAYGVDADSLEGWLFPATYTFNPDATVQQVIQTLVDRTVESLDNAGVPADRRHEILTIASIIEREARFEDDFFKVSRVIQNRLDPSNTETNGLLQMDSTAQYGANEDDGTVSSDADTLEDDNPWNTYIHPGLPIGPIANPGDLAITAAMEPAEGPWMYFVTVNPSSGETEFAETHAEHEQLVEKWRQWCSDNPDNGDC</sequence>
<comment type="similarity">
    <text evidence="7">Belongs to the transglycosylase MltG family.</text>
</comment>
<evidence type="ECO:0000256" key="2">
    <source>
        <dbReference type="ARBA" id="ARBA00022692"/>
    </source>
</evidence>
<evidence type="ECO:0000313" key="9">
    <source>
        <dbReference type="EMBL" id="MBB4139172.1"/>
    </source>
</evidence>
<evidence type="ECO:0000256" key="8">
    <source>
        <dbReference type="SAM" id="MobiDB-lite"/>
    </source>
</evidence>
<feature type="transmembrane region" description="Helical" evidence="7">
    <location>
        <begin position="150"/>
        <end position="174"/>
    </location>
</feature>
<keyword evidence="6 7" id="KW-0961">Cell wall biogenesis/degradation</keyword>
<dbReference type="RefSeq" id="WP_183498861.1">
    <property type="nucleotide sequence ID" value="NZ_JACIFH010000001.1"/>
</dbReference>
<feature type="compositionally biased region" description="Basic and acidic residues" evidence="8">
    <location>
        <begin position="131"/>
        <end position="142"/>
    </location>
</feature>
<feature type="compositionally biased region" description="Low complexity" evidence="8">
    <location>
        <begin position="68"/>
        <end position="78"/>
    </location>
</feature>
<organism evidence="9 10">
    <name type="scientific">Microbacterium invictum</name>
    <dbReference type="NCBI Taxonomy" id="515415"/>
    <lineage>
        <taxon>Bacteria</taxon>
        <taxon>Bacillati</taxon>
        <taxon>Actinomycetota</taxon>
        <taxon>Actinomycetes</taxon>
        <taxon>Micrococcales</taxon>
        <taxon>Microbacteriaceae</taxon>
        <taxon>Microbacterium</taxon>
    </lineage>
</organism>
<dbReference type="NCBIfam" id="TIGR00247">
    <property type="entry name" value="endolytic transglycosylase MltG"/>
    <property type="match status" value="1"/>
</dbReference>
<dbReference type="HAMAP" id="MF_02065">
    <property type="entry name" value="MltG"/>
    <property type="match status" value="1"/>
</dbReference>
<dbReference type="GO" id="GO:0005886">
    <property type="term" value="C:plasma membrane"/>
    <property type="evidence" value="ECO:0007669"/>
    <property type="project" value="UniProtKB-SubCell"/>
</dbReference>
<dbReference type="AlphaFoldDB" id="A0AA40VLT7"/>
<dbReference type="GO" id="GO:0009252">
    <property type="term" value="P:peptidoglycan biosynthetic process"/>
    <property type="evidence" value="ECO:0007669"/>
    <property type="project" value="UniProtKB-UniRule"/>
</dbReference>
<dbReference type="EC" id="4.2.2.29" evidence="7"/>
<dbReference type="GO" id="GO:0008932">
    <property type="term" value="F:lytic endotransglycosylase activity"/>
    <property type="evidence" value="ECO:0007669"/>
    <property type="project" value="UniProtKB-UniRule"/>
</dbReference>
<keyword evidence="10" id="KW-1185">Reference proteome</keyword>